<proteinExistence type="predicted"/>
<evidence type="ECO:0000313" key="1">
    <source>
        <dbReference type="EMBL" id="NEY71984.1"/>
    </source>
</evidence>
<evidence type="ECO:0008006" key="3">
    <source>
        <dbReference type="Google" id="ProtNLM"/>
    </source>
</evidence>
<sequence length="186" mass="21295">MIEQKIPEIPIDYLVVISNPQTIIRSTGSYSEALEKVTTSSNFINKLEALERLYQNESVNSRELKKLTKLLLANNQEGNPDVLSQFNISKDSLIEGVQCPNCFSIPMLRKYNKWFCPQCSNVSKDAHIPSISDYFLLFDSTITSKRFRTFTKITSRSISYRMLSSMDLVFTGDGKARVYLENRSKL</sequence>
<keyword evidence="2" id="KW-1185">Reference proteome</keyword>
<gene>
    <name evidence="1" type="ORF">G4D63_09505</name>
</gene>
<dbReference type="Proteomes" id="UP000481043">
    <property type="component" value="Unassembled WGS sequence"/>
</dbReference>
<reference evidence="1 2" key="1">
    <citation type="submission" date="2020-02" db="EMBL/GenBank/DDBJ databases">
        <title>Bacillus aquiflavi sp. nov., isolated from yellow water of strong flavor Chinese baijiu in Yibin region of China.</title>
        <authorList>
            <person name="Xie J."/>
        </authorList>
    </citation>
    <scope>NUCLEOTIDE SEQUENCE [LARGE SCALE GENOMIC DNA]</scope>
    <source>
        <strain evidence="1 2">SA4</strain>
    </source>
</reference>
<name>A0A6M0Q6M6_9BACI</name>
<dbReference type="RefSeq" id="WP_163179393.1">
    <property type="nucleotide sequence ID" value="NZ_JAAIWM010000002.1"/>
</dbReference>
<organism evidence="1 2">
    <name type="scientific">Bacillus mesophilus</name>
    <dbReference type="NCBI Taxonomy" id="1808955"/>
    <lineage>
        <taxon>Bacteria</taxon>
        <taxon>Bacillati</taxon>
        <taxon>Bacillota</taxon>
        <taxon>Bacilli</taxon>
        <taxon>Bacillales</taxon>
        <taxon>Bacillaceae</taxon>
        <taxon>Bacillus</taxon>
    </lineage>
</organism>
<comment type="caution">
    <text evidence="1">The sequence shown here is derived from an EMBL/GenBank/DDBJ whole genome shotgun (WGS) entry which is preliminary data.</text>
</comment>
<dbReference type="AlphaFoldDB" id="A0A6M0Q6M6"/>
<protein>
    <recommendedName>
        <fullName evidence="3">NERD domain-containing protein</fullName>
    </recommendedName>
</protein>
<evidence type="ECO:0000313" key="2">
    <source>
        <dbReference type="Proteomes" id="UP000481043"/>
    </source>
</evidence>
<dbReference type="EMBL" id="JAAIWM010000002">
    <property type="protein sequence ID" value="NEY71984.1"/>
    <property type="molecule type" value="Genomic_DNA"/>
</dbReference>
<accession>A0A6M0Q6M6</accession>